<accession>A0A9P6C034</accession>
<feature type="compositionally biased region" description="Basic residues" evidence="1">
    <location>
        <begin position="187"/>
        <end position="197"/>
    </location>
</feature>
<protein>
    <submittedName>
        <fullName evidence="2">Uncharacterized protein</fullName>
    </submittedName>
</protein>
<organism evidence="2 3">
    <name type="scientific">Macrolepiota fuliginosa MF-IS2</name>
    <dbReference type="NCBI Taxonomy" id="1400762"/>
    <lineage>
        <taxon>Eukaryota</taxon>
        <taxon>Fungi</taxon>
        <taxon>Dikarya</taxon>
        <taxon>Basidiomycota</taxon>
        <taxon>Agaricomycotina</taxon>
        <taxon>Agaricomycetes</taxon>
        <taxon>Agaricomycetidae</taxon>
        <taxon>Agaricales</taxon>
        <taxon>Agaricineae</taxon>
        <taxon>Agaricaceae</taxon>
        <taxon>Macrolepiota</taxon>
    </lineage>
</organism>
<sequence>MTEPFLKGLPLDFRSFYRLFRRSCSAAVLHHRPTTIALRNMYRPTFRRVGWIHMRIRQEASENPEMATKQRAWIDVWNKRMDNTLSLLYNSSHTRGLPHQLTKFVTYFTYTERRLHAERKNAGLTWNPHLPPDSPQYQPQPLKPGKATKRAKEERMKMFTEQALGPLREVIRMAEGRDEISFGNFKKYTRARGRKPPPRPQNLPQ</sequence>
<keyword evidence="3" id="KW-1185">Reference proteome</keyword>
<evidence type="ECO:0000256" key="1">
    <source>
        <dbReference type="SAM" id="MobiDB-lite"/>
    </source>
</evidence>
<dbReference type="AlphaFoldDB" id="A0A9P6C034"/>
<dbReference type="OrthoDB" id="2770090at2759"/>
<dbReference type="Proteomes" id="UP000807342">
    <property type="component" value="Unassembled WGS sequence"/>
</dbReference>
<feature type="region of interest" description="Disordered" evidence="1">
    <location>
        <begin position="182"/>
        <end position="205"/>
    </location>
</feature>
<evidence type="ECO:0000313" key="2">
    <source>
        <dbReference type="EMBL" id="KAF9446137.1"/>
    </source>
</evidence>
<evidence type="ECO:0000313" key="3">
    <source>
        <dbReference type="Proteomes" id="UP000807342"/>
    </source>
</evidence>
<proteinExistence type="predicted"/>
<reference evidence="2" key="1">
    <citation type="submission" date="2020-11" db="EMBL/GenBank/DDBJ databases">
        <authorList>
            <consortium name="DOE Joint Genome Institute"/>
            <person name="Ahrendt S."/>
            <person name="Riley R."/>
            <person name="Andreopoulos W."/>
            <person name="Labutti K."/>
            <person name="Pangilinan J."/>
            <person name="Ruiz-Duenas F.J."/>
            <person name="Barrasa J.M."/>
            <person name="Sanchez-Garcia M."/>
            <person name="Camarero S."/>
            <person name="Miyauchi S."/>
            <person name="Serrano A."/>
            <person name="Linde D."/>
            <person name="Babiker R."/>
            <person name="Drula E."/>
            <person name="Ayuso-Fernandez I."/>
            <person name="Pacheco R."/>
            <person name="Padilla G."/>
            <person name="Ferreira P."/>
            <person name="Barriuso J."/>
            <person name="Kellner H."/>
            <person name="Castanera R."/>
            <person name="Alfaro M."/>
            <person name="Ramirez L."/>
            <person name="Pisabarro A.G."/>
            <person name="Kuo A."/>
            <person name="Tritt A."/>
            <person name="Lipzen A."/>
            <person name="He G."/>
            <person name="Yan M."/>
            <person name="Ng V."/>
            <person name="Cullen D."/>
            <person name="Martin F."/>
            <person name="Rosso M.-N."/>
            <person name="Henrissat B."/>
            <person name="Hibbett D."/>
            <person name="Martinez A.T."/>
            <person name="Grigoriev I.V."/>
        </authorList>
    </citation>
    <scope>NUCLEOTIDE SEQUENCE</scope>
    <source>
        <strain evidence="2">MF-IS2</strain>
    </source>
</reference>
<dbReference type="EMBL" id="MU151261">
    <property type="protein sequence ID" value="KAF9446137.1"/>
    <property type="molecule type" value="Genomic_DNA"/>
</dbReference>
<comment type="caution">
    <text evidence="2">The sequence shown here is derived from an EMBL/GenBank/DDBJ whole genome shotgun (WGS) entry which is preliminary data.</text>
</comment>
<gene>
    <name evidence="2" type="ORF">P691DRAFT_794941</name>
</gene>
<name>A0A9P6C034_9AGAR</name>
<feature type="region of interest" description="Disordered" evidence="1">
    <location>
        <begin position="125"/>
        <end position="153"/>
    </location>
</feature>